<dbReference type="EMBL" id="JANPWB010000009">
    <property type="protein sequence ID" value="KAJ1148535.1"/>
    <property type="molecule type" value="Genomic_DNA"/>
</dbReference>
<dbReference type="GO" id="GO:0005737">
    <property type="term" value="C:cytoplasm"/>
    <property type="evidence" value="ECO:0007669"/>
    <property type="project" value="TreeGrafter"/>
</dbReference>
<reference evidence="3" key="1">
    <citation type="journal article" date="2022" name="bioRxiv">
        <title>Sequencing and chromosome-scale assembly of the giantPleurodeles waltlgenome.</title>
        <authorList>
            <person name="Brown T."/>
            <person name="Elewa A."/>
            <person name="Iarovenko S."/>
            <person name="Subramanian E."/>
            <person name="Araus A.J."/>
            <person name="Petzold A."/>
            <person name="Susuki M."/>
            <person name="Suzuki K.-i.T."/>
            <person name="Hayashi T."/>
            <person name="Toyoda A."/>
            <person name="Oliveira C."/>
            <person name="Osipova E."/>
            <person name="Leigh N.D."/>
            <person name="Simon A."/>
            <person name="Yun M.H."/>
        </authorList>
    </citation>
    <scope>NUCLEOTIDE SEQUENCE</scope>
    <source>
        <strain evidence="3">20211129_DDA</strain>
        <tissue evidence="3">Liver</tissue>
    </source>
</reference>
<evidence type="ECO:0000313" key="4">
    <source>
        <dbReference type="Proteomes" id="UP001066276"/>
    </source>
</evidence>
<evidence type="ECO:0000256" key="1">
    <source>
        <dbReference type="ARBA" id="ARBA00009466"/>
    </source>
</evidence>
<dbReference type="PANTHER" id="PTHR11223:SF3">
    <property type="entry name" value="EXPORTIN-5"/>
    <property type="match status" value="1"/>
</dbReference>
<protein>
    <recommendedName>
        <fullName evidence="2">Importin N-terminal domain-containing protein</fullName>
    </recommendedName>
</protein>
<evidence type="ECO:0000259" key="2">
    <source>
        <dbReference type="PROSITE" id="PS50166"/>
    </source>
</evidence>
<comment type="similarity">
    <text evidence="1">Belongs to the exportin family.</text>
</comment>
<dbReference type="SUPFAM" id="SSF48371">
    <property type="entry name" value="ARM repeat"/>
    <property type="match status" value="1"/>
</dbReference>
<dbReference type="InterPro" id="IPR045065">
    <property type="entry name" value="XPO1/5"/>
</dbReference>
<proteinExistence type="inferred from homology"/>
<dbReference type="InterPro" id="IPR045478">
    <property type="entry name" value="Exportin-5_C"/>
</dbReference>
<dbReference type="Pfam" id="PF08389">
    <property type="entry name" value="Xpo1"/>
    <property type="match status" value="1"/>
</dbReference>
<dbReference type="Pfam" id="PF03810">
    <property type="entry name" value="IBN_N"/>
    <property type="match status" value="1"/>
</dbReference>
<dbReference type="GO" id="GO:0031267">
    <property type="term" value="F:small GTPase binding"/>
    <property type="evidence" value="ECO:0007669"/>
    <property type="project" value="InterPro"/>
</dbReference>
<dbReference type="InterPro" id="IPR001494">
    <property type="entry name" value="Importin-beta_N"/>
</dbReference>
<dbReference type="GO" id="GO:0042565">
    <property type="term" value="C:RNA nuclear export complex"/>
    <property type="evidence" value="ECO:0007669"/>
    <property type="project" value="TreeGrafter"/>
</dbReference>
<accession>A0AAV7RCT4</accession>
<dbReference type="PROSITE" id="PS50166">
    <property type="entry name" value="IMPORTIN_B_NT"/>
    <property type="match status" value="1"/>
</dbReference>
<dbReference type="AlphaFoldDB" id="A0AAV7RCT4"/>
<comment type="caution">
    <text evidence="3">The sequence shown here is derived from an EMBL/GenBank/DDBJ whole genome shotgun (WGS) entry which is preliminary data.</text>
</comment>
<dbReference type="GO" id="GO:0005634">
    <property type="term" value="C:nucleus"/>
    <property type="evidence" value="ECO:0007669"/>
    <property type="project" value="TreeGrafter"/>
</dbReference>
<dbReference type="GO" id="GO:0005049">
    <property type="term" value="F:nuclear export signal receptor activity"/>
    <property type="evidence" value="ECO:0007669"/>
    <property type="project" value="InterPro"/>
</dbReference>
<dbReference type="Pfam" id="PF19273">
    <property type="entry name" value="Exportin-5"/>
    <property type="match status" value="1"/>
</dbReference>
<dbReference type="PANTHER" id="PTHR11223">
    <property type="entry name" value="EXPORTIN 1/5"/>
    <property type="match status" value="1"/>
</dbReference>
<dbReference type="Proteomes" id="UP001066276">
    <property type="component" value="Chromosome 5"/>
</dbReference>
<dbReference type="InterPro" id="IPR013598">
    <property type="entry name" value="Exportin-1/Importin-b-like"/>
</dbReference>
<evidence type="ECO:0000313" key="3">
    <source>
        <dbReference type="EMBL" id="KAJ1148535.1"/>
    </source>
</evidence>
<dbReference type="GO" id="GO:0006611">
    <property type="term" value="P:protein export from nucleus"/>
    <property type="evidence" value="ECO:0007669"/>
    <property type="project" value="InterPro"/>
</dbReference>
<feature type="domain" description="Importin N-terminal" evidence="2">
    <location>
        <begin position="33"/>
        <end position="100"/>
    </location>
</feature>
<dbReference type="InterPro" id="IPR016024">
    <property type="entry name" value="ARM-type_fold"/>
</dbReference>
<name>A0AAV7RCT4_PLEWA</name>
<dbReference type="Gene3D" id="1.25.10.10">
    <property type="entry name" value="Leucine-rich Repeat Variant"/>
    <property type="match status" value="1"/>
</dbReference>
<dbReference type="GO" id="GO:0006405">
    <property type="term" value="P:RNA export from nucleus"/>
    <property type="evidence" value="ECO:0007669"/>
    <property type="project" value="TreeGrafter"/>
</dbReference>
<organism evidence="3 4">
    <name type="scientific">Pleurodeles waltl</name>
    <name type="common">Iberian ribbed newt</name>
    <dbReference type="NCBI Taxonomy" id="8319"/>
    <lineage>
        <taxon>Eukaryota</taxon>
        <taxon>Metazoa</taxon>
        <taxon>Chordata</taxon>
        <taxon>Craniata</taxon>
        <taxon>Vertebrata</taxon>
        <taxon>Euteleostomi</taxon>
        <taxon>Amphibia</taxon>
        <taxon>Batrachia</taxon>
        <taxon>Caudata</taxon>
        <taxon>Salamandroidea</taxon>
        <taxon>Salamandridae</taxon>
        <taxon>Pleurodelinae</taxon>
        <taxon>Pleurodeles</taxon>
    </lineage>
</organism>
<keyword evidence="4" id="KW-1185">Reference proteome</keyword>
<dbReference type="GO" id="GO:0003723">
    <property type="term" value="F:RNA binding"/>
    <property type="evidence" value="ECO:0007669"/>
    <property type="project" value="TreeGrafter"/>
</dbReference>
<dbReference type="InterPro" id="IPR011989">
    <property type="entry name" value="ARM-like"/>
</dbReference>
<gene>
    <name evidence="3" type="ORF">NDU88_001365</name>
</gene>
<sequence>MSAKEVTAAVDFLKQKLMVVNSVAPNQKGKPEAQQALDEFKEKSQIATACGLKLAEKSQTSFFRSFGLELLQHAVKARWAEMSENEKQLLKINVMSLISNGVKHITLEKTDIKVGFARVVVEMIKHDWPDQWPKLLPELDAVAKKQEINAELVLLILWRLAEDVVTLQTEPVLRGQHLKRSLVENMKEILTIVLSLLEKNVLRYRVVKSDRTQQSQTQPSCTVATTAIYCLSGYISWMGIWHITQEDFKLLETIWVLLEEPDLQLPAAECLLVAVKRLEKVKYASLLPILFGDSAMNYILSAAKIPPGEELTEKHKNVLKKLCQVLCSMGSILCNILGSDTPATFGRYLGALLAFTERSTQFLHFSTQSTWSAIFKHEVLSRDPKLLAVLPNYLSAVLMNLEKVGVQSKNDSSGERPSLGLLTDSDFNATLKNSGEEQKEVIKLVCKVEPRVCFVMASWCLKCQMSVTSEPASAKSGILKFLSSRSPSSLQQWEAVTFFIEIVMSQIFKLLGKEQALPVKEGIELIKLAMKFETTDPAILACVHANISVLLPFFHALNECSLENLSILFDTIEEIKVPKLQVLKDTKSCALACIIKLCQDNPTVILPHFQTLFDNVKRLLSNELLMTGMEKGLLTKCLVQLSNHFENYERQKAFLEELLTPVASLWLSEVMQWLLSDPETFIQYVGADLQTSDADTENSIALYRSRISYCVSSILEVLRWTQRPTNLNEAEAGGFVSGRMPNGDPIFCNPCSELVLTLLNNVFTLIRTLHIFYLPEVIEAVGGSFAQVLKRLKVASPQDSDPKKPLQDIYNPPVYETELQIMQDFYSTLYEECFTILGAAAQSLKQHFYNVDDLLGRLLNSAFINLEFIPTFRLKIILNILLTSKNCS</sequence>